<dbReference type="RefSeq" id="WP_305023513.1">
    <property type="nucleotide sequence ID" value="NZ_JAUQTB010000003.1"/>
</dbReference>
<comment type="caution">
    <text evidence="3">The sequence shown here is derived from an EMBL/GenBank/DDBJ whole genome shotgun (WGS) entry which is preliminary data.</text>
</comment>
<name>A0ABT9CAM5_9BACL</name>
<feature type="signal peptide" evidence="2">
    <location>
        <begin position="1"/>
        <end position="21"/>
    </location>
</feature>
<reference evidence="3 4" key="1">
    <citation type="submission" date="2023-07" db="EMBL/GenBank/DDBJ databases">
        <title>Paenibacillus sp. JX-17 nov. isolated from soil.</title>
        <authorList>
            <person name="Wan Y."/>
            <person name="Liu B."/>
        </authorList>
    </citation>
    <scope>NUCLEOTIDE SEQUENCE [LARGE SCALE GENOMIC DNA]</scope>
    <source>
        <strain evidence="3 4">JX-17</strain>
    </source>
</reference>
<evidence type="ECO:0000313" key="3">
    <source>
        <dbReference type="EMBL" id="MDO7906314.1"/>
    </source>
</evidence>
<organism evidence="3 4">
    <name type="scientific">Paenibacillus lacisoli</name>
    <dbReference type="NCBI Taxonomy" id="3064525"/>
    <lineage>
        <taxon>Bacteria</taxon>
        <taxon>Bacillati</taxon>
        <taxon>Bacillota</taxon>
        <taxon>Bacilli</taxon>
        <taxon>Bacillales</taxon>
        <taxon>Paenibacillaceae</taxon>
        <taxon>Paenibacillus</taxon>
    </lineage>
</organism>
<dbReference type="EMBL" id="JAUQTB010000003">
    <property type="protein sequence ID" value="MDO7906314.1"/>
    <property type="molecule type" value="Genomic_DNA"/>
</dbReference>
<dbReference type="PROSITE" id="PS51257">
    <property type="entry name" value="PROKAR_LIPOPROTEIN"/>
    <property type="match status" value="1"/>
</dbReference>
<keyword evidence="2" id="KW-0732">Signal</keyword>
<evidence type="ECO:0000256" key="1">
    <source>
        <dbReference type="SAM" id="MobiDB-lite"/>
    </source>
</evidence>
<evidence type="ECO:0000313" key="4">
    <source>
        <dbReference type="Proteomes" id="UP001240171"/>
    </source>
</evidence>
<evidence type="ECO:0008006" key="5">
    <source>
        <dbReference type="Google" id="ProtNLM"/>
    </source>
</evidence>
<proteinExistence type="predicted"/>
<evidence type="ECO:0000256" key="2">
    <source>
        <dbReference type="SAM" id="SignalP"/>
    </source>
</evidence>
<feature type="compositionally biased region" description="Polar residues" evidence="1">
    <location>
        <begin position="24"/>
        <end position="47"/>
    </location>
</feature>
<feature type="chain" id="PRO_5046038168" description="Lipoprotein" evidence="2">
    <location>
        <begin position="22"/>
        <end position="309"/>
    </location>
</feature>
<dbReference type="Proteomes" id="UP001240171">
    <property type="component" value="Unassembled WGS sequence"/>
</dbReference>
<feature type="compositionally biased region" description="Low complexity" evidence="1">
    <location>
        <begin position="76"/>
        <end position="94"/>
    </location>
</feature>
<keyword evidence="4" id="KW-1185">Reference proteome</keyword>
<gene>
    <name evidence="3" type="ORF">Q5741_07770</name>
</gene>
<feature type="region of interest" description="Disordered" evidence="1">
    <location>
        <begin position="18"/>
        <end position="101"/>
    </location>
</feature>
<protein>
    <recommendedName>
        <fullName evidence="5">Lipoprotein</fullName>
    </recommendedName>
</protein>
<accession>A0ABT9CAM5</accession>
<sequence>MNRTFRSITLTAALAASLAMAGCSSDSDQTQTNKPADSPGSASQSDNASGGGPPSGSPAGDTETGSADNGTGSPGSGTTSSDTAGSGSTDASGGSSSGGGLDASFQVIQQVKEQLKMNHPILPYSFALDHDQQTAARIMQNSTDAYQVMFYSSSKALPVNDPSLEQEGLPVTASFAAKTYANSASTAKAFPDITLNKSQDLDLGHGIKGYTEGAAGHAYLNWQEGRWLLQIESLSQDQMDQQGIAKKMVDYLETHRLPVPKDKGIIQVSYPQGAKNVQVLISWQEGSTVYQLNTSKVPLDALEMAVSTK</sequence>